<keyword evidence="1" id="KW-0472">Membrane</keyword>
<dbReference type="EMBL" id="NWBU01000017">
    <property type="protein sequence ID" value="PTQ07776.1"/>
    <property type="molecule type" value="Genomic_DNA"/>
</dbReference>
<keyword evidence="1" id="KW-1133">Transmembrane helix</keyword>
<gene>
    <name evidence="2" type="ORF">CLG96_16625</name>
</gene>
<keyword evidence="1" id="KW-0812">Transmembrane</keyword>
<evidence type="ECO:0000313" key="3">
    <source>
        <dbReference type="Proteomes" id="UP000244162"/>
    </source>
</evidence>
<dbReference type="AlphaFoldDB" id="A0A2T5FU19"/>
<protein>
    <submittedName>
        <fullName evidence="2">Uncharacterized protein</fullName>
    </submittedName>
</protein>
<keyword evidence="3" id="KW-1185">Reference proteome</keyword>
<evidence type="ECO:0000313" key="2">
    <source>
        <dbReference type="EMBL" id="PTQ07776.1"/>
    </source>
</evidence>
<sequence length="82" mass="9300">MARIHVQGGFGIALLLVTILPLFAALMVRRFAPRRKTAWLALFAWILILNACSHIILSLVAWSLRRVSSRRSCCSCRYRPSC</sequence>
<comment type="caution">
    <text evidence="2">The sequence shown here is derived from an EMBL/GenBank/DDBJ whole genome shotgun (WGS) entry which is preliminary data.</text>
</comment>
<accession>A0A2T5FU19</accession>
<evidence type="ECO:0000256" key="1">
    <source>
        <dbReference type="SAM" id="Phobius"/>
    </source>
</evidence>
<reference evidence="2 3" key="1">
    <citation type="submission" date="2017-09" db="EMBL/GenBank/DDBJ databases">
        <title>Sphingomonas panjinensis sp.nov., isolated from oil-contaminated soil.</title>
        <authorList>
            <person name="Wang L."/>
            <person name="Chen L."/>
        </authorList>
    </citation>
    <scope>NUCLEOTIDE SEQUENCE [LARGE SCALE GENOMIC DNA]</scope>
    <source>
        <strain evidence="2 3">FW-11</strain>
    </source>
</reference>
<feature type="transmembrane region" description="Helical" evidence="1">
    <location>
        <begin position="12"/>
        <end position="32"/>
    </location>
</feature>
<name>A0A2T5FU19_9SPHN</name>
<proteinExistence type="predicted"/>
<organism evidence="2 3">
    <name type="scientific">Sphingomonas oleivorans</name>
    <dbReference type="NCBI Taxonomy" id="1735121"/>
    <lineage>
        <taxon>Bacteria</taxon>
        <taxon>Pseudomonadati</taxon>
        <taxon>Pseudomonadota</taxon>
        <taxon>Alphaproteobacteria</taxon>
        <taxon>Sphingomonadales</taxon>
        <taxon>Sphingomonadaceae</taxon>
        <taxon>Sphingomonas</taxon>
    </lineage>
</organism>
<dbReference type="Proteomes" id="UP000244162">
    <property type="component" value="Unassembled WGS sequence"/>
</dbReference>
<feature type="transmembrane region" description="Helical" evidence="1">
    <location>
        <begin position="38"/>
        <end position="62"/>
    </location>
</feature>